<dbReference type="Pfam" id="PF02775">
    <property type="entry name" value="TPP_enzyme_C"/>
    <property type="match status" value="1"/>
</dbReference>
<dbReference type="GO" id="GO:0030976">
    <property type="term" value="F:thiamine pyrophosphate binding"/>
    <property type="evidence" value="ECO:0007669"/>
    <property type="project" value="InterPro"/>
</dbReference>
<dbReference type="Pfam" id="PF00205">
    <property type="entry name" value="TPP_enzyme_M"/>
    <property type="match status" value="1"/>
</dbReference>
<dbReference type="InterPro" id="IPR047210">
    <property type="entry name" value="TPP_PYR_POXB-like"/>
</dbReference>
<dbReference type="STRING" id="285676.GA0070561_2959"/>
<evidence type="ECO:0000256" key="1">
    <source>
        <dbReference type="ARBA" id="ARBA00007812"/>
    </source>
</evidence>
<dbReference type="EMBL" id="FMCR01000002">
    <property type="protein sequence ID" value="SCE99017.1"/>
    <property type="molecule type" value="Genomic_DNA"/>
</dbReference>
<keyword evidence="7" id="KW-0670">Pyruvate</keyword>
<gene>
    <name evidence="7" type="ORF">GA0070561_2959</name>
</gene>
<keyword evidence="2 3" id="KW-0786">Thiamine pyrophosphate</keyword>
<evidence type="ECO:0000256" key="2">
    <source>
        <dbReference type="ARBA" id="ARBA00023052"/>
    </source>
</evidence>
<protein>
    <submittedName>
        <fullName evidence="7">Pyruvate dehydrogenase (Quinone)</fullName>
    </submittedName>
</protein>
<feature type="domain" description="Thiamine pyrophosphate enzyme central" evidence="4">
    <location>
        <begin position="211"/>
        <end position="340"/>
    </location>
</feature>
<dbReference type="PROSITE" id="PS00187">
    <property type="entry name" value="TPP_ENZYMES"/>
    <property type="match status" value="1"/>
</dbReference>
<dbReference type="SUPFAM" id="SSF52518">
    <property type="entry name" value="Thiamin diphosphate-binding fold (THDP-binding)"/>
    <property type="match status" value="2"/>
</dbReference>
<dbReference type="InterPro" id="IPR047211">
    <property type="entry name" value="POXB-like"/>
</dbReference>
<dbReference type="Proteomes" id="UP000198864">
    <property type="component" value="Unassembled WGS sequence"/>
</dbReference>
<dbReference type="Gene3D" id="3.40.50.1220">
    <property type="entry name" value="TPP-binding domain"/>
    <property type="match status" value="1"/>
</dbReference>
<evidence type="ECO:0000256" key="3">
    <source>
        <dbReference type="RuleBase" id="RU362132"/>
    </source>
</evidence>
<accession>A0A1C4WRX4</accession>
<dbReference type="SUPFAM" id="SSF52467">
    <property type="entry name" value="DHS-like NAD/FAD-binding domain"/>
    <property type="match status" value="1"/>
</dbReference>
<feature type="domain" description="Thiamine pyrophosphate enzyme N-terminal TPP-binding" evidence="6">
    <location>
        <begin position="16"/>
        <end position="130"/>
    </location>
</feature>
<evidence type="ECO:0000259" key="5">
    <source>
        <dbReference type="Pfam" id="PF02775"/>
    </source>
</evidence>
<dbReference type="InterPro" id="IPR029061">
    <property type="entry name" value="THDP-binding"/>
</dbReference>
<dbReference type="NCBIfam" id="NF006129">
    <property type="entry name" value="PRK08273.1"/>
    <property type="match status" value="1"/>
</dbReference>
<dbReference type="InterPro" id="IPR029035">
    <property type="entry name" value="DHS-like_NAD/FAD-binding_dom"/>
</dbReference>
<evidence type="ECO:0000259" key="6">
    <source>
        <dbReference type="Pfam" id="PF02776"/>
    </source>
</evidence>
<dbReference type="InterPro" id="IPR011766">
    <property type="entry name" value="TPP_enzyme_TPP-bd"/>
</dbReference>
<evidence type="ECO:0000259" key="4">
    <source>
        <dbReference type="Pfam" id="PF00205"/>
    </source>
</evidence>
<dbReference type="Gene3D" id="3.40.50.970">
    <property type="match status" value="2"/>
</dbReference>
<dbReference type="Pfam" id="PF02776">
    <property type="entry name" value="TPP_enzyme_N"/>
    <property type="match status" value="1"/>
</dbReference>
<dbReference type="PANTHER" id="PTHR42981">
    <property type="entry name" value="PYRUVATE DEHYDROGENASE [UBIQUINONE]"/>
    <property type="match status" value="1"/>
</dbReference>
<organism evidence="7 8">
    <name type="scientific">Micromonospora saelicesensis</name>
    <dbReference type="NCBI Taxonomy" id="285676"/>
    <lineage>
        <taxon>Bacteria</taxon>
        <taxon>Bacillati</taxon>
        <taxon>Actinomycetota</taxon>
        <taxon>Actinomycetes</taxon>
        <taxon>Micromonosporales</taxon>
        <taxon>Micromonosporaceae</taxon>
        <taxon>Micromonospora</taxon>
    </lineage>
</organism>
<comment type="similarity">
    <text evidence="1 3">Belongs to the TPP enzyme family.</text>
</comment>
<dbReference type="InterPro" id="IPR012001">
    <property type="entry name" value="Thiamin_PyroP_enz_TPP-bd_dom"/>
</dbReference>
<dbReference type="CDD" id="cd02014">
    <property type="entry name" value="TPP_POX"/>
    <property type="match status" value="1"/>
</dbReference>
<dbReference type="GO" id="GO:0000287">
    <property type="term" value="F:magnesium ion binding"/>
    <property type="evidence" value="ECO:0007669"/>
    <property type="project" value="InterPro"/>
</dbReference>
<feature type="domain" description="Thiamine pyrophosphate enzyme TPP-binding" evidence="5">
    <location>
        <begin position="400"/>
        <end position="554"/>
    </location>
</feature>
<dbReference type="InterPro" id="IPR047212">
    <property type="entry name" value="TPP_POXB-like"/>
</dbReference>
<dbReference type="PANTHER" id="PTHR42981:SF2">
    <property type="entry name" value="PYRUVATE DEHYDROGENASE [UBIQUINONE]"/>
    <property type="match status" value="1"/>
</dbReference>
<dbReference type="AlphaFoldDB" id="A0A1C4WRX4"/>
<proteinExistence type="inferred from homology"/>
<dbReference type="InterPro" id="IPR000399">
    <property type="entry name" value="TPP-bd_CS"/>
</dbReference>
<dbReference type="InterPro" id="IPR012000">
    <property type="entry name" value="Thiamin_PyroP_enz_cen_dom"/>
</dbReference>
<name>A0A1C4WRX4_9ACTN</name>
<sequence>MLKGGRGEEATVADATVADLVVARLADWGVDRVFGYSGDGIDGVMGALRRSGRPEFVQARHEETAAFMACGHAKYTGGLGVCLSTQGPGAVHLLNGLYDARLDSQPVLALVGQQVTSVLGSGYQQEIDLVRLYGDVCAQFVQTAYTPEQLPMLLDRAIRTALATRSPTCVILPHDVQTAPAPDLGAQEHGIMVTNPGLPVPELRPRAGDLRAAADLLDAGERVAILVGQGARAAAGEVVELAEALGAGVTASLLGKPVLDEALPFHTGVMGHLGSTASSMLMNECDTLLIVGSNDPWSEFYPAPGQARAVQIDIDGRRLGMRYPVEVPLLGDAAETIRALLPLLTARSDRSWRQRVEGEVTRWRDIARERATATAEPVNPQYVLHALTDRLPADAQVAVDVGSVTYWYARHLRLPVGVDAHLSSTLASMGSALPYGLAAKLATPHRPVVALAGDGAMQMNGLAELLTVAHRWRDWADPRFVVLVLHNRDLAEVSWEQREMEGDPRFVDSQRLPDAPYARWAELLGLRGVRVTTPTEVDTAWDEALSADRPTLIEAIVDPAIPLLPPAQPYEKVATMYEALGREDTELGRRALAHLRRERATEGFDDPR</sequence>
<reference evidence="7 8" key="1">
    <citation type="submission" date="2016-06" db="EMBL/GenBank/DDBJ databases">
        <authorList>
            <person name="Kjaerup R.B."/>
            <person name="Dalgaard T.S."/>
            <person name="Juul-Madsen H.R."/>
        </authorList>
    </citation>
    <scope>NUCLEOTIDE SEQUENCE [LARGE SCALE GENOMIC DNA]</scope>
    <source>
        <strain evidence="7 8">DSM 44871</strain>
    </source>
</reference>
<dbReference type="RefSeq" id="WP_091399998.1">
    <property type="nucleotide sequence ID" value="NZ_FMCR01000002.1"/>
</dbReference>
<dbReference type="CDD" id="cd07039">
    <property type="entry name" value="TPP_PYR_POX"/>
    <property type="match status" value="1"/>
</dbReference>
<evidence type="ECO:0000313" key="8">
    <source>
        <dbReference type="Proteomes" id="UP000198864"/>
    </source>
</evidence>
<evidence type="ECO:0000313" key="7">
    <source>
        <dbReference type="EMBL" id="SCE99017.1"/>
    </source>
</evidence>
<dbReference type="GO" id="GO:0003824">
    <property type="term" value="F:catalytic activity"/>
    <property type="evidence" value="ECO:0007669"/>
    <property type="project" value="InterPro"/>
</dbReference>